<reference evidence="15" key="1">
    <citation type="submission" date="2022-12" db="EMBL/GenBank/DDBJ databases">
        <authorList>
            <person name="Brejova B."/>
        </authorList>
    </citation>
    <scope>NUCLEOTIDE SEQUENCE</scope>
</reference>
<evidence type="ECO:0000259" key="12">
    <source>
        <dbReference type="Pfam" id="PF01055"/>
    </source>
</evidence>
<evidence type="ECO:0000256" key="10">
    <source>
        <dbReference type="RuleBase" id="RU361185"/>
    </source>
</evidence>
<evidence type="ECO:0000259" key="14">
    <source>
        <dbReference type="Pfam" id="PF21365"/>
    </source>
</evidence>
<keyword evidence="6" id="KW-0256">Endoplasmic reticulum</keyword>
<comment type="subcellular location">
    <subcellularLocation>
        <location evidence="1">Endoplasmic reticulum</location>
    </subcellularLocation>
</comment>
<dbReference type="OrthoDB" id="1334205at2759"/>
<evidence type="ECO:0000256" key="8">
    <source>
        <dbReference type="ARBA" id="ARBA00023295"/>
    </source>
</evidence>
<dbReference type="GO" id="GO:0005975">
    <property type="term" value="P:carbohydrate metabolic process"/>
    <property type="evidence" value="ECO:0007669"/>
    <property type="project" value="InterPro"/>
</dbReference>
<evidence type="ECO:0000256" key="9">
    <source>
        <dbReference type="ARBA" id="ARBA00042895"/>
    </source>
</evidence>
<dbReference type="Gene3D" id="2.60.40.1180">
    <property type="entry name" value="Golgi alpha-mannosidase II"/>
    <property type="match status" value="2"/>
</dbReference>
<dbReference type="CDD" id="cd06603">
    <property type="entry name" value="GH31_GANC_GANAB_alpha"/>
    <property type="match status" value="1"/>
</dbReference>
<accession>A0A9W4U0T1</accession>
<gene>
    <name evidence="15" type="ORF">CANVERA_P4586</name>
</gene>
<evidence type="ECO:0000256" key="1">
    <source>
        <dbReference type="ARBA" id="ARBA00004240"/>
    </source>
</evidence>
<dbReference type="GO" id="GO:0030246">
    <property type="term" value="F:carbohydrate binding"/>
    <property type="evidence" value="ECO:0007669"/>
    <property type="project" value="InterPro"/>
</dbReference>
<dbReference type="Gene3D" id="2.60.40.1760">
    <property type="entry name" value="glycosyl hydrolase (family 31)"/>
    <property type="match status" value="1"/>
</dbReference>
<comment type="caution">
    <text evidence="15">The sequence shown here is derived from an EMBL/GenBank/DDBJ whole genome shotgun (WGS) entry which is preliminary data.</text>
</comment>
<dbReference type="AlphaFoldDB" id="A0A9W4U0T1"/>
<evidence type="ECO:0000256" key="7">
    <source>
        <dbReference type="ARBA" id="ARBA00023180"/>
    </source>
</evidence>
<evidence type="ECO:0000256" key="2">
    <source>
        <dbReference type="ARBA" id="ARBA00004833"/>
    </source>
</evidence>
<sequence>MNLWLILSLFTSILAVKDYLFKPCEQNGFCNRNKHYSKNVESSPYNINEINFNSEGNFISGIIHKSLPSRTVKLPFEISIIEGNFRFKMNENRQDINSIVNINRYDETPKWAFINTTNDQFIYKNKEIIYRDHKVAVQFNPVKFTFYYKGKPQLIINDKHFLNFEHQLLNDSDLLPFESTYNTNSDDFPDSKNDKLPLGRESIGLDFTLLEFNHLYGIPEHADSFSLKDTSNSEPYRLYNVDIFEYETNSKLPMYGSIPLLVTSKPEVSLGIFWVNSADTYIDINKGKDSSLVHFMSENGILEFIIIIEEKPQLVNYQYGKITGFSTLPNLFSLGYHQCRWNYNDEGDVLDIHSKFDQFEIPYDAIWLDIEYAENKKYFTWNKETFPNPEKMMSVLDRTGRNLIVIIDPHIKTGYQISDELLAKEITIKDSQNSTYFGHCWPGESVWIDTLNPNSQSYWNNNHLQFMKNNKNLHLWNDMNEPSVFNGPETSSPKDNLHFGNYEHRSIHNLYGLTYHESTYKSLINRNSNIRPFILTRSYFSGSQRTSAMWTGDNMSKWEYLKISIPMILTSNIVNFPFSGADVGGFFGNPSKELLTRWYQTGIFYPFFRAHAHIDSRRREPWVVGDPYTGYIRDAIRLRYKLLPVFYTSFYINSINGTPVIKPIYYENLDNGDIYDIDDEFFISDTGILVKPITDEAESKVNWIIPDDSIYYDFTNGVLSGVYKDREYGLGDIPMLLKGGSIIPMKLRYRRSSKLMKYDPYTIVIALDKDGKAYGELYVDDGESFNNDHAFIKFKFENKKFSYCIDGDYLFKLEKLIINGITVTNFKNNTIVDFDIDYHDEL</sequence>
<evidence type="ECO:0000256" key="11">
    <source>
        <dbReference type="SAM" id="SignalP"/>
    </source>
</evidence>
<dbReference type="SUPFAM" id="SSF51011">
    <property type="entry name" value="Glycosyl hydrolase domain"/>
    <property type="match status" value="1"/>
</dbReference>
<dbReference type="InterPro" id="IPR025887">
    <property type="entry name" value="Glyco_hydro_31_N_dom"/>
</dbReference>
<dbReference type="InterPro" id="IPR013780">
    <property type="entry name" value="Glyco_hydro_b"/>
</dbReference>
<dbReference type="InterPro" id="IPR000322">
    <property type="entry name" value="Glyco_hydro_31_TIM"/>
</dbReference>
<keyword evidence="8 10" id="KW-0326">Glycosidase</keyword>
<dbReference type="InterPro" id="IPR048395">
    <property type="entry name" value="Glyco_hydro_31_C"/>
</dbReference>
<dbReference type="CDD" id="cd14752">
    <property type="entry name" value="GH31_N"/>
    <property type="match status" value="1"/>
</dbReference>
<dbReference type="SUPFAM" id="SSF74650">
    <property type="entry name" value="Galactose mutarotase-like"/>
    <property type="match status" value="1"/>
</dbReference>
<dbReference type="Gene3D" id="3.20.20.80">
    <property type="entry name" value="Glycosidases"/>
    <property type="match status" value="1"/>
</dbReference>
<feature type="domain" description="Glycoside hydrolase family 31 N-terminal" evidence="13">
    <location>
        <begin position="76"/>
        <end position="283"/>
    </location>
</feature>
<dbReference type="PANTHER" id="PTHR22762:SF54">
    <property type="entry name" value="BCDNA.GH04962"/>
    <property type="match status" value="1"/>
</dbReference>
<feature type="domain" description="Glycosyl hydrolase family 31 C-terminal" evidence="14">
    <location>
        <begin position="657"/>
        <end position="743"/>
    </location>
</feature>
<dbReference type="GO" id="GO:0006491">
    <property type="term" value="P:N-glycan processing"/>
    <property type="evidence" value="ECO:0007669"/>
    <property type="project" value="TreeGrafter"/>
</dbReference>
<evidence type="ECO:0000313" key="15">
    <source>
        <dbReference type="EMBL" id="CAI5760074.1"/>
    </source>
</evidence>
<dbReference type="InterPro" id="IPR017853">
    <property type="entry name" value="GH"/>
</dbReference>
<dbReference type="InterPro" id="IPR011013">
    <property type="entry name" value="Gal_mutarotase_sf_dom"/>
</dbReference>
<organism evidence="15 16">
    <name type="scientific">Candida verbasci</name>
    <dbReference type="NCBI Taxonomy" id="1227364"/>
    <lineage>
        <taxon>Eukaryota</taxon>
        <taxon>Fungi</taxon>
        <taxon>Dikarya</taxon>
        <taxon>Ascomycota</taxon>
        <taxon>Saccharomycotina</taxon>
        <taxon>Pichiomycetes</taxon>
        <taxon>Debaryomycetaceae</taxon>
        <taxon>Candida/Lodderomyces clade</taxon>
        <taxon>Candida</taxon>
    </lineage>
</organism>
<comment type="pathway">
    <text evidence="2">Glycan metabolism; N-glycan metabolism.</text>
</comment>
<dbReference type="GO" id="GO:0090599">
    <property type="term" value="F:alpha-glucosidase activity"/>
    <property type="evidence" value="ECO:0007669"/>
    <property type="project" value="TreeGrafter"/>
</dbReference>
<dbReference type="Pfam" id="PF13802">
    <property type="entry name" value="Gal_mutarotas_2"/>
    <property type="match status" value="1"/>
</dbReference>
<keyword evidence="5 10" id="KW-0378">Hydrolase</keyword>
<dbReference type="EMBL" id="CANTUO010000005">
    <property type="protein sequence ID" value="CAI5760074.1"/>
    <property type="molecule type" value="Genomic_DNA"/>
</dbReference>
<proteinExistence type="inferred from homology"/>
<evidence type="ECO:0000256" key="5">
    <source>
        <dbReference type="ARBA" id="ARBA00022801"/>
    </source>
</evidence>
<keyword evidence="16" id="KW-1185">Reference proteome</keyword>
<dbReference type="SUPFAM" id="SSF51445">
    <property type="entry name" value="(Trans)glycosidases"/>
    <property type="match status" value="1"/>
</dbReference>
<evidence type="ECO:0000313" key="16">
    <source>
        <dbReference type="Proteomes" id="UP001152885"/>
    </source>
</evidence>
<dbReference type="PANTHER" id="PTHR22762">
    <property type="entry name" value="ALPHA-GLUCOSIDASE"/>
    <property type="match status" value="1"/>
</dbReference>
<dbReference type="Pfam" id="PF21365">
    <property type="entry name" value="Glyco_hydro_31_3rd"/>
    <property type="match status" value="1"/>
</dbReference>
<name>A0A9W4U0T1_9ASCO</name>
<feature type="signal peptide" evidence="11">
    <location>
        <begin position="1"/>
        <end position="15"/>
    </location>
</feature>
<evidence type="ECO:0000259" key="13">
    <source>
        <dbReference type="Pfam" id="PF13802"/>
    </source>
</evidence>
<evidence type="ECO:0000256" key="6">
    <source>
        <dbReference type="ARBA" id="ARBA00022824"/>
    </source>
</evidence>
<keyword evidence="7" id="KW-0325">Glycoprotein</keyword>
<feature type="domain" description="Glycoside hydrolase family 31 TIM barrel" evidence="12">
    <location>
        <begin position="327"/>
        <end position="648"/>
    </location>
</feature>
<dbReference type="GO" id="GO:0017177">
    <property type="term" value="C:glucosidase II complex"/>
    <property type="evidence" value="ECO:0007669"/>
    <property type="project" value="TreeGrafter"/>
</dbReference>
<dbReference type="Proteomes" id="UP001152885">
    <property type="component" value="Unassembled WGS sequence"/>
</dbReference>
<dbReference type="Pfam" id="PF01055">
    <property type="entry name" value="Glyco_hydro_31_2nd"/>
    <property type="match status" value="1"/>
</dbReference>
<evidence type="ECO:0000256" key="3">
    <source>
        <dbReference type="ARBA" id="ARBA00007806"/>
    </source>
</evidence>
<evidence type="ECO:0000256" key="4">
    <source>
        <dbReference type="ARBA" id="ARBA00022729"/>
    </source>
</evidence>
<protein>
    <recommendedName>
        <fullName evidence="9">Glucosidase II subunit alpha</fullName>
    </recommendedName>
</protein>
<keyword evidence="4 11" id="KW-0732">Signal</keyword>
<feature type="chain" id="PRO_5040719123" description="Glucosidase II subunit alpha" evidence="11">
    <location>
        <begin position="16"/>
        <end position="842"/>
    </location>
</feature>
<comment type="similarity">
    <text evidence="3 10">Belongs to the glycosyl hydrolase 31 family.</text>
</comment>